<evidence type="ECO:0000313" key="1">
    <source>
        <dbReference type="EMBL" id="WVZ26710.1"/>
    </source>
</evidence>
<name>A0AAQ3PGG8_VIGMU</name>
<gene>
    <name evidence="1" type="ORF">V8G54_005254</name>
</gene>
<keyword evidence="2" id="KW-1185">Reference proteome</keyword>
<accession>A0AAQ3PGG8</accession>
<organism evidence="1 2">
    <name type="scientific">Vigna mungo</name>
    <name type="common">Black gram</name>
    <name type="synonym">Phaseolus mungo</name>
    <dbReference type="NCBI Taxonomy" id="3915"/>
    <lineage>
        <taxon>Eukaryota</taxon>
        <taxon>Viridiplantae</taxon>
        <taxon>Streptophyta</taxon>
        <taxon>Embryophyta</taxon>
        <taxon>Tracheophyta</taxon>
        <taxon>Spermatophyta</taxon>
        <taxon>Magnoliopsida</taxon>
        <taxon>eudicotyledons</taxon>
        <taxon>Gunneridae</taxon>
        <taxon>Pentapetalae</taxon>
        <taxon>rosids</taxon>
        <taxon>fabids</taxon>
        <taxon>Fabales</taxon>
        <taxon>Fabaceae</taxon>
        <taxon>Papilionoideae</taxon>
        <taxon>50 kb inversion clade</taxon>
        <taxon>NPAAA clade</taxon>
        <taxon>indigoferoid/millettioid clade</taxon>
        <taxon>Phaseoleae</taxon>
        <taxon>Vigna</taxon>
    </lineage>
</organism>
<dbReference type="AlphaFoldDB" id="A0AAQ3PGG8"/>
<dbReference type="EMBL" id="CP144700">
    <property type="protein sequence ID" value="WVZ26710.1"/>
    <property type="molecule type" value="Genomic_DNA"/>
</dbReference>
<protein>
    <submittedName>
        <fullName evidence="1">Uncharacterized protein</fullName>
    </submittedName>
</protein>
<sequence length="166" mass="19356">MTIPFPSFSRENLCLETPRPGFLNHVNEISWSCQVWFIRKRHFVQQRVCFYIFDPRKCLKRTFNYSHGTARPYSLNLKVYSAHVFTRADKRGLKTSVFYSFQDLVVGDNVWSVVNFSFLSCKGHSSFHHSLDCLKCRFHSGGTRRACHALDTYAANLNRCLVIFSD</sequence>
<reference evidence="1 2" key="1">
    <citation type="journal article" date="2023" name="Life. Sci Alliance">
        <title>Evolutionary insights into 3D genome organization and epigenetic landscape of Vigna mungo.</title>
        <authorList>
            <person name="Junaid A."/>
            <person name="Singh B."/>
            <person name="Bhatia S."/>
        </authorList>
    </citation>
    <scope>NUCLEOTIDE SEQUENCE [LARGE SCALE GENOMIC DNA]</scope>
    <source>
        <strain evidence="1">Urdbean</strain>
    </source>
</reference>
<proteinExistence type="predicted"/>
<dbReference type="Proteomes" id="UP001374535">
    <property type="component" value="Chromosome 1"/>
</dbReference>
<evidence type="ECO:0000313" key="2">
    <source>
        <dbReference type="Proteomes" id="UP001374535"/>
    </source>
</evidence>